<evidence type="ECO:0000256" key="1">
    <source>
        <dbReference type="SAM" id="MobiDB-lite"/>
    </source>
</evidence>
<evidence type="ECO:0000313" key="4">
    <source>
        <dbReference type="Proteomes" id="UP000812966"/>
    </source>
</evidence>
<organism evidence="3 4">
    <name type="scientific">Filobasidium floriforme</name>
    <dbReference type="NCBI Taxonomy" id="5210"/>
    <lineage>
        <taxon>Eukaryota</taxon>
        <taxon>Fungi</taxon>
        <taxon>Dikarya</taxon>
        <taxon>Basidiomycota</taxon>
        <taxon>Agaricomycotina</taxon>
        <taxon>Tremellomycetes</taxon>
        <taxon>Filobasidiales</taxon>
        <taxon>Filobasidiaceae</taxon>
        <taxon>Filobasidium</taxon>
    </lineage>
</organism>
<dbReference type="AlphaFoldDB" id="A0A8K0NQW5"/>
<protein>
    <submittedName>
        <fullName evidence="3">Uncharacterized protein</fullName>
    </submittedName>
</protein>
<dbReference type="Proteomes" id="UP000812966">
    <property type="component" value="Unassembled WGS sequence"/>
</dbReference>
<feature type="region of interest" description="Disordered" evidence="1">
    <location>
        <begin position="83"/>
        <end position="156"/>
    </location>
</feature>
<keyword evidence="2" id="KW-0812">Transmembrane</keyword>
<keyword evidence="4" id="KW-1185">Reference proteome</keyword>
<dbReference type="EMBL" id="JABELV010000062">
    <property type="protein sequence ID" value="KAG7539695.1"/>
    <property type="molecule type" value="Genomic_DNA"/>
</dbReference>
<keyword evidence="2" id="KW-1133">Transmembrane helix</keyword>
<feature type="compositionally biased region" description="Basic and acidic residues" evidence="1">
    <location>
        <begin position="83"/>
        <end position="95"/>
    </location>
</feature>
<feature type="region of interest" description="Disordered" evidence="1">
    <location>
        <begin position="40"/>
        <end position="70"/>
    </location>
</feature>
<keyword evidence="2" id="KW-0472">Membrane</keyword>
<sequence>MQPNLASPPPPPKPRGPSPLAFLGLVLGTTALFAYVLERKSQTTTATSKRLRASDTIKPGNWMGDQEGVEDPEVERLRKVKEARERKEKEKEQQKWGRLGAVGGTEGLAGGWETVRSPGVQPPSTMPEEFRGEMTRGPDPSHQEKRYEQERKTRLV</sequence>
<evidence type="ECO:0000313" key="3">
    <source>
        <dbReference type="EMBL" id="KAG7539695.1"/>
    </source>
</evidence>
<evidence type="ECO:0000256" key="2">
    <source>
        <dbReference type="SAM" id="Phobius"/>
    </source>
</evidence>
<reference evidence="3" key="1">
    <citation type="submission" date="2020-04" db="EMBL/GenBank/DDBJ databases">
        <title>Analysis of mating type loci in Filobasidium floriforme.</title>
        <authorList>
            <person name="Nowrousian M."/>
        </authorList>
    </citation>
    <scope>NUCLEOTIDE SEQUENCE</scope>
    <source>
        <strain evidence="3">CBS 6242</strain>
    </source>
</reference>
<feature type="transmembrane region" description="Helical" evidence="2">
    <location>
        <begin position="20"/>
        <end position="37"/>
    </location>
</feature>
<feature type="compositionally biased region" description="Basic and acidic residues" evidence="1">
    <location>
        <begin position="128"/>
        <end position="156"/>
    </location>
</feature>
<comment type="caution">
    <text evidence="3">The sequence shown here is derived from an EMBL/GenBank/DDBJ whole genome shotgun (WGS) entry which is preliminary data.</text>
</comment>
<accession>A0A8K0NQW5</accession>
<feature type="compositionally biased region" description="Gly residues" evidence="1">
    <location>
        <begin position="100"/>
        <end position="110"/>
    </location>
</feature>
<gene>
    <name evidence="3" type="ORF">FFLO_03412</name>
</gene>
<proteinExistence type="predicted"/>
<name>A0A8K0NQW5_9TREE</name>